<dbReference type="RefSeq" id="WP_075132382.1">
    <property type="nucleotide sequence ID" value="NZ_MSIF01000003.1"/>
</dbReference>
<protein>
    <submittedName>
        <fullName evidence="1">Uncharacterized protein</fullName>
    </submittedName>
</protein>
<gene>
    <name evidence="1" type="ORF">BLA60_09325</name>
</gene>
<accession>A0A7Z1B080</accession>
<dbReference type="AlphaFoldDB" id="A0A7Z1B080"/>
<keyword evidence="2" id="KW-1185">Reference proteome</keyword>
<reference evidence="1 2" key="1">
    <citation type="submission" date="2016-12" db="EMBL/GenBank/DDBJ databases">
        <title>The draft genome sequence of Actinophytocola xinjiangensis.</title>
        <authorList>
            <person name="Wang W."/>
            <person name="Yuan L."/>
        </authorList>
    </citation>
    <scope>NUCLEOTIDE SEQUENCE [LARGE SCALE GENOMIC DNA]</scope>
    <source>
        <strain evidence="1 2">CGMCC 4.4663</strain>
    </source>
</reference>
<sequence length="64" mass="7002">MTPTPTAQITCRVNCGGDITVSIGPLQLRVPPEAFREFLRSGAQALDEVEARYTAIRERAEQAV</sequence>
<dbReference type="EMBL" id="MSIF01000003">
    <property type="protein sequence ID" value="OLF12191.1"/>
    <property type="molecule type" value="Genomic_DNA"/>
</dbReference>
<dbReference type="Proteomes" id="UP000185696">
    <property type="component" value="Unassembled WGS sequence"/>
</dbReference>
<organism evidence="1 2">
    <name type="scientific">Actinophytocola xinjiangensis</name>
    <dbReference type="NCBI Taxonomy" id="485602"/>
    <lineage>
        <taxon>Bacteria</taxon>
        <taxon>Bacillati</taxon>
        <taxon>Actinomycetota</taxon>
        <taxon>Actinomycetes</taxon>
        <taxon>Pseudonocardiales</taxon>
        <taxon>Pseudonocardiaceae</taxon>
    </lineage>
</organism>
<evidence type="ECO:0000313" key="1">
    <source>
        <dbReference type="EMBL" id="OLF12191.1"/>
    </source>
</evidence>
<comment type="caution">
    <text evidence="1">The sequence shown here is derived from an EMBL/GenBank/DDBJ whole genome shotgun (WGS) entry which is preliminary data.</text>
</comment>
<evidence type="ECO:0000313" key="2">
    <source>
        <dbReference type="Proteomes" id="UP000185696"/>
    </source>
</evidence>
<name>A0A7Z1B080_9PSEU</name>
<proteinExistence type="predicted"/>